<evidence type="ECO:0000256" key="7">
    <source>
        <dbReference type="ARBA" id="ARBA00022801"/>
    </source>
</evidence>
<evidence type="ECO:0000256" key="3">
    <source>
        <dbReference type="ARBA" id="ARBA00005336"/>
    </source>
</evidence>
<evidence type="ECO:0000313" key="14">
    <source>
        <dbReference type="EMBL" id="EJU05924.1"/>
    </source>
</evidence>
<gene>
    <name evidence="14" type="ORF">DACRYDRAFT_113532</name>
</gene>
<keyword evidence="15" id="KW-1185">Reference proteome</keyword>
<keyword evidence="5" id="KW-0119">Carbohydrate metabolism</keyword>
<reference evidence="14 15" key="1">
    <citation type="journal article" date="2012" name="Science">
        <title>The Paleozoic origin of enzymatic lignin decomposition reconstructed from 31 fungal genomes.</title>
        <authorList>
            <person name="Floudas D."/>
            <person name="Binder M."/>
            <person name="Riley R."/>
            <person name="Barry K."/>
            <person name="Blanchette R.A."/>
            <person name="Henrissat B."/>
            <person name="Martinez A.T."/>
            <person name="Otillar R."/>
            <person name="Spatafora J.W."/>
            <person name="Yadav J.S."/>
            <person name="Aerts A."/>
            <person name="Benoit I."/>
            <person name="Boyd A."/>
            <person name="Carlson A."/>
            <person name="Copeland A."/>
            <person name="Coutinho P.M."/>
            <person name="de Vries R.P."/>
            <person name="Ferreira P."/>
            <person name="Findley K."/>
            <person name="Foster B."/>
            <person name="Gaskell J."/>
            <person name="Glotzer D."/>
            <person name="Gorecki P."/>
            <person name="Heitman J."/>
            <person name="Hesse C."/>
            <person name="Hori C."/>
            <person name="Igarashi K."/>
            <person name="Jurgens J.A."/>
            <person name="Kallen N."/>
            <person name="Kersten P."/>
            <person name="Kohler A."/>
            <person name="Kuees U."/>
            <person name="Kumar T.K.A."/>
            <person name="Kuo A."/>
            <person name="LaButti K."/>
            <person name="Larrondo L.F."/>
            <person name="Lindquist E."/>
            <person name="Ling A."/>
            <person name="Lombard V."/>
            <person name="Lucas S."/>
            <person name="Lundell T."/>
            <person name="Martin R."/>
            <person name="McLaughlin D.J."/>
            <person name="Morgenstern I."/>
            <person name="Morin E."/>
            <person name="Murat C."/>
            <person name="Nagy L.G."/>
            <person name="Nolan M."/>
            <person name="Ohm R.A."/>
            <person name="Patyshakuliyeva A."/>
            <person name="Rokas A."/>
            <person name="Ruiz-Duenas F.J."/>
            <person name="Sabat G."/>
            <person name="Salamov A."/>
            <person name="Samejima M."/>
            <person name="Schmutz J."/>
            <person name="Slot J.C."/>
            <person name="St John F."/>
            <person name="Stenlid J."/>
            <person name="Sun H."/>
            <person name="Sun S."/>
            <person name="Syed K."/>
            <person name="Tsang A."/>
            <person name="Wiebenga A."/>
            <person name="Young D."/>
            <person name="Pisabarro A."/>
            <person name="Eastwood D.C."/>
            <person name="Martin F."/>
            <person name="Cullen D."/>
            <person name="Grigoriev I.V."/>
            <person name="Hibbett D.S."/>
        </authorList>
    </citation>
    <scope>NUCLEOTIDE SEQUENCE [LARGE SCALE GENOMIC DNA]</scope>
    <source>
        <strain evidence="14 15">DJM-731 SS1</strain>
    </source>
</reference>
<evidence type="ECO:0000256" key="10">
    <source>
        <dbReference type="ARBA" id="ARBA00024574"/>
    </source>
</evidence>
<dbReference type="GeneID" id="63684711"/>
<dbReference type="RefSeq" id="XP_040632818.1">
    <property type="nucleotide sequence ID" value="XM_040769649.1"/>
</dbReference>
<dbReference type="InterPro" id="IPR036962">
    <property type="entry name" value="Glyco_hydro_3_N_sf"/>
</dbReference>
<dbReference type="InterPro" id="IPR017853">
    <property type="entry name" value="GH"/>
</dbReference>
<keyword evidence="5" id="KW-0624">Polysaccharide degradation</keyword>
<evidence type="ECO:0000256" key="8">
    <source>
        <dbReference type="ARBA" id="ARBA00023180"/>
    </source>
</evidence>
<evidence type="ECO:0000256" key="6">
    <source>
        <dbReference type="ARBA" id="ARBA00022729"/>
    </source>
</evidence>
<dbReference type="EMBL" id="JH795856">
    <property type="protein sequence ID" value="EJU05924.1"/>
    <property type="molecule type" value="Genomic_DNA"/>
</dbReference>
<evidence type="ECO:0000313" key="15">
    <source>
        <dbReference type="Proteomes" id="UP000030653"/>
    </source>
</evidence>
<dbReference type="SUPFAM" id="SSF52279">
    <property type="entry name" value="Beta-D-glucan exohydrolase, C-terminal domain"/>
    <property type="match status" value="1"/>
</dbReference>
<evidence type="ECO:0000259" key="13">
    <source>
        <dbReference type="SMART" id="SM01217"/>
    </source>
</evidence>
<dbReference type="Pfam" id="PF00933">
    <property type="entry name" value="Glyco_hydro_3"/>
    <property type="match status" value="1"/>
</dbReference>
<dbReference type="Gene3D" id="3.20.20.300">
    <property type="entry name" value="Glycoside hydrolase, family 3, N-terminal domain"/>
    <property type="match status" value="1"/>
</dbReference>
<feature type="signal peptide" evidence="12">
    <location>
        <begin position="1"/>
        <end position="26"/>
    </location>
</feature>
<keyword evidence="5" id="KW-0858">Xylan degradation</keyword>
<dbReference type="GO" id="GO:0046556">
    <property type="term" value="F:alpha-L-arabinofuranosidase activity"/>
    <property type="evidence" value="ECO:0007669"/>
    <property type="project" value="TreeGrafter"/>
</dbReference>
<keyword evidence="4" id="KW-0964">Secreted</keyword>
<feature type="domain" description="Fibronectin type III-like" evidence="13">
    <location>
        <begin position="684"/>
        <end position="754"/>
    </location>
</feature>
<sequence length="778" mass="84950">MGSRLSNPRAICTFLLLLALANCVHALFPDCLAGPLANTTVCDSALDPLTRARALVGMLTMAEKFNNTVNASPGVPRLGLPPYNWWSEGLHGVASSPGVTFAPAGQNFSYATSFPEPILMGAAFDDNLIYDIATIISTEARAFNNFNHSGLDFWTPNINPVRDPRWGRSLETPGEDPFHLASYVAKLVTGLQFGGDDPKYQKLVATCKHYAGYDLENWGGYARYGFDAVISNQDLVEYFLPPFQTCARDVNVTSVMCSYNAVNGIPSCANDYLLQSLLRTYWGWEPDSESLNAHYVTSDCDAVSNIYYPHNYTITPEQAVAVSLKAGTDLDCGTFYAEWLPSSYEQGLFHQTDIDRALIRSYAALFLLGYFDPAEGQIYRQYNWANINTDYAQQLAYTAAWEGITLLKNIDDMLPLPSTMTNIALIGPWANATTQMQGNYQGIAPFLHSPLYALQQRGINVTYVLGTNITSNSTAGFAAALAAAQTADLTLYIGGIDITVEAEAMDRVNITWPGNQLDLIAQLANVSTHLIVYQMGGGQIDDTVLLENPKVHGLLWGGYPGQDGGTAMIDILYGSRAPAGRLPLSQYPANFINEVPMTDMRLHPALGTPGRTYKWYSGDLVLPFGYGLHYTTFAKAALKDHSPRSSDIATLVNEAKQSSAWLDKAFFDVFAAEVTNTGSLTSDYVALGYLTGEFGPAPYPKSSLVSYTRLSQVTPGETQVVNFDLTLGSIARADYYGDLYLYPGTYTLVVDVVEPVEVATFYLTGQTTLLNSWPVPSA</sequence>
<accession>M5GAN2</accession>
<dbReference type="Proteomes" id="UP000030653">
    <property type="component" value="Unassembled WGS sequence"/>
</dbReference>
<dbReference type="AlphaFoldDB" id="M5GAN2"/>
<dbReference type="InterPro" id="IPR044993">
    <property type="entry name" value="BXL"/>
</dbReference>
<comment type="catalytic activity">
    <reaction evidence="10">
        <text>Hydrolysis of (1-&gt;4)-beta-D-xylans, to remove successive D-xylose residues from the non-reducing termini.</text>
        <dbReference type="EC" id="3.2.1.37"/>
    </reaction>
</comment>
<evidence type="ECO:0000256" key="9">
    <source>
        <dbReference type="ARBA" id="ARBA00023295"/>
    </source>
</evidence>
<dbReference type="GO" id="GO:0031222">
    <property type="term" value="P:arabinan catabolic process"/>
    <property type="evidence" value="ECO:0007669"/>
    <property type="project" value="TreeGrafter"/>
</dbReference>
<keyword evidence="6 12" id="KW-0732">Signal</keyword>
<dbReference type="STRING" id="1858805.M5GAN2"/>
<dbReference type="InterPro" id="IPR001764">
    <property type="entry name" value="Glyco_hydro_3_N"/>
</dbReference>
<dbReference type="OrthoDB" id="47059at2759"/>
<comment type="subcellular location">
    <subcellularLocation>
        <location evidence="1">Secreted</location>
    </subcellularLocation>
</comment>
<dbReference type="FunFam" id="3.40.50.1700:FF:000007">
    <property type="entry name" value="Exo-1,4-beta-xylosidase xlnD"/>
    <property type="match status" value="1"/>
</dbReference>
<dbReference type="OMA" id="WGFKGHV"/>
<dbReference type="PANTHER" id="PTHR42721">
    <property type="entry name" value="SUGAR HYDROLASE-RELATED"/>
    <property type="match status" value="1"/>
</dbReference>
<keyword evidence="8" id="KW-0325">Glycoprotein</keyword>
<evidence type="ECO:0000256" key="12">
    <source>
        <dbReference type="SAM" id="SignalP"/>
    </source>
</evidence>
<evidence type="ECO:0000256" key="11">
    <source>
        <dbReference type="ARBA" id="ARBA00026107"/>
    </source>
</evidence>
<organism evidence="14 15">
    <name type="scientific">Dacryopinax primogenitus (strain DJM 731)</name>
    <name type="common">Brown rot fungus</name>
    <dbReference type="NCBI Taxonomy" id="1858805"/>
    <lineage>
        <taxon>Eukaryota</taxon>
        <taxon>Fungi</taxon>
        <taxon>Dikarya</taxon>
        <taxon>Basidiomycota</taxon>
        <taxon>Agaricomycotina</taxon>
        <taxon>Dacrymycetes</taxon>
        <taxon>Dacrymycetales</taxon>
        <taxon>Dacrymycetaceae</taxon>
        <taxon>Dacryopinax</taxon>
    </lineage>
</organism>
<dbReference type="UniPathway" id="UPA00114"/>
<dbReference type="InterPro" id="IPR036881">
    <property type="entry name" value="Glyco_hydro_3_C_sf"/>
</dbReference>
<dbReference type="InterPro" id="IPR013783">
    <property type="entry name" value="Ig-like_fold"/>
</dbReference>
<dbReference type="PANTHER" id="PTHR42721:SF3">
    <property type="entry name" value="BETA-D-XYLOSIDASE 5-RELATED"/>
    <property type="match status" value="1"/>
</dbReference>
<dbReference type="Gene3D" id="2.60.40.10">
    <property type="entry name" value="Immunoglobulins"/>
    <property type="match status" value="1"/>
</dbReference>
<proteinExistence type="inferred from homology"/>
<dbReference type="GO" id="GO:0009044">
    <property type="term" value="F:xylan 1,4-beta-xylosidase activity"/>
    <property type="evidence" value="ECO:0007669"/>
    <property type="project" value="UniProtKB-EC"/>
</dbReference>
<dbReference type="Pfam" id="PF01915">
    <property type="entry name" value="Glyco_hydro_3_C"/>
    <property type="match status" value="1"/>
</dbReference>
<name>M5GAN2_DACPD</name>
<protein>
    <recommendedName>
        <fullName evidence="11">xylan 1,4-beta-xylosidase</fullName>
        <ecNumber evidence="11">3.2.1.37</ecNumber>
    </recommendedName>
</protein>
<dbReference type="GO" id="GO:0045493">
    <property type="term" value="P:xylan catabolic process"/>
    <property type="evidence" value="ECO:0007669"/>
    <property type="project" value="UniProtKB-UniPathway"/>
</dbReference>
<dbReference type="HOGENOM" id="CLU_004542_5_3_1"/>
<evidence type="ECO:0000256" key="2">
    <source>
        <dbReference type="ARBA" id="ARBA00004851"/>
    </source>
</evidence>
<feature type="chain" id="PRO_5004067712" description="xylan 1,4-beta-xylosidase" evidence="12">
    <location>
        <begin position="27"/>
        <end position="778"/>
    </location>
</feature>
<comment type="pathway">
    <text evidence="2">Glycan degradation; xylan degradation.</text>
</comment>
<evidence type="ECO:0000256" key="5">
    <source>
        <dbReference type="ARBA" id="ARBA00022651"/>
    </source>
</evidence>
<dbReference type="SMART" id="SM01217">
    <property type="entry name" value="Fn3_like"/>
    <property type="match status" value="1"/>
</dbReference>
<dbReference type="InterPro" id="IPR026891">
    <property type="entry name" value="Fn3-like"/>
</dbReference>
<dbReference type="Gene3D" id="3.40.50.1700">
    <property type="entry name" value="Glycoside hydrolase family 3 C-terminal domain"/>
    <property type="match status" value="1"/>
</dbReference>
<dbReference type="SUPFAM" id="SSF51445">
    <property type="entry name" value="(Trans)glycosidases"/>
    <property type="match status" value="1"/>
</dbReference>
<dbReference type="EC" id="3.2.1.37" evidence="11"/>
<comment type="similarity">
    <text evidence="3">Belongs to the glycosyl hydrolase 3 family.</text>
</comment>
<evidence type="ECO:0000256" key="1">
    <source>
        <dbReference type="ARBA" id="ARBA00004613"/>
    </source>
</evidence>
<keyword evidence="7" id="KW-0378">Hydrolase</keyword>
<dbReference type="InterPro" id="IPR002772">
    <property type="entry name" value="Glyco_hydro_3_C"/>
</dbReference>
<keyword evidence="9" id="KW-0326">Glycosidase</keyword>
<evidence type="ECO:0000256" key="4">
    <source>
        <dbReference type="ARBA" id="ARBA00022525"/>
    </source>
</evidence>
<dbReference type="GO" id="GO:0005576">
    <property type="term" value="C:extracellular region"/>
    <property type="evidence" value="ECO:0007669"/>
    <property type="project" value="UniProtKB-SubCell"/>
</dbReference>